<proteinExistence type="inferred from homology"/>
<evidence type="ECO:0000259" key="7">
    <source>
        <dbReference type="Pfam" id="PF15624"/>
    </source>
</evidence>
<dbReference type="GO" id="GO:0005634">
    <property type="term" value="C:nucleus"/>
    <property type="evidence" value="ECO:0007669"/>
    <property type="project" value="UniProtKB-SubCell"/>
</dbReference>
<dbReference type="Gene3D" id="2.60.120.10">
    <property type="entry name" value="Jelly Rolls"/>
    <property type="match status" value="1"/>
</dbReference>
<dbReference type="InterPro" id="IPR011051">
    <property type="entry name" value="RmlC_Cupin_sf"/>
</dbReference>
<feature type="region of interest" description="Disordered" evidence="5">
    <location>
        <begin position="1"/>
        <end position="30"/>
    </location>
</feature>
<evidence type="ECO:0000256" key="3">
    <source>
        <dbReference type="ARBA" id="ARBA00023125"/>
    </source>
</evidence>
<name>A0AAE1BYP0_9PEZI</name>
<dbReference type="SUPFAM" id="SSF51182">
    <property type="entry name" value="RmlC-like cupins"/>
    <property type="match status" value="1"/>
</dbReference>
<feature type="domain" description="Mif2 N-terminal" evidence="7">
    <location>
        <begin position="46"/>
        <end position="181"/>
    </location>
</feature>
<evidence type="ECO:0000256" key="1">
    <source>
        <dbReference type="ARBA" id="ARBA00004123"/>
    </source>
</evidence>
<feature type="compositionally biased region" description="Polar residues" evidence="5">
    <location>
        <begin position="446"/>
        <end position="455"/>
    </location>
</feature>
<evidence type="ECO:0000313" key="8">
    <source>
        <dbReference type="EMBL" id="KAK3672916.1"/>
    </source>
</evidence>
<comment type="caution">
    <text evidence="8">The sequence shown here is derived from an EMBL/GenBank/DDBJ whole genome shotgun (WGS) entry which is preliminary data.</text>
</comment>
<feature type="compositionally biased region" description="Polar residues" evidence="5">
    <location>
        <begin position="94"/>
        <end position="107"/>
    </location>
</feature>
<dbReference type="InterPro" id="IPR028929">
    <property type="entry name" value="Mif2_N"/>
</dbReference>
<sequence>MAIMGLDKENRPPQGTSVETNGKPTGGRITLTPSRLLQRAKKQDQYFEVGKVGRKTGLTLPDNGVRDEHGLEPVSGIFDSPIKSPRHSGDHDLTSGSDMHMQESSATEVDRALQMRKTPKLPPPRASTPKHTNIGSPKRMSTGRQPHTTGKPLIPRDREGTTSPERQLSRTQPPANRTLNFREAGVAKSIETLSPFKPKKSLRRSMARRDPFASPEPAMRGIPRSNSVAEAIETAEETARWISTDDSPIVQQNKDDWQPIVDDDDSVQPEEGDSELPRQASPSTQLSARPSSSHSDNPERTLSGGTDSASRKRHRASMEGGQDAKPSVNKAGRRRTTVFDSPVAKTQQSRNASDESVMLQDDGETGSIDPSLLAQSEQYSVHEAPADPIEPPAKKSKTKSRAAALKERDPNRPSRPPGSPVKLNDVPGTSSKSPSKRPGSRGMSLGPSNNLNFRATTPFEDATGTSRFGRPIIQPLQYWANETRVWKNGECEGIIRAEEVVKPKPKKKSRKKNRKTTTRLDDIDEDSETESVMADEWEQEMGVIAGTVANWDPVTQSGNASDPIKEGKSSTFSHHFFQHTDICPTDLAFASTSIITRDVPGSEFKYAKIMTLPFFGSGIVELPPEGFKRAKNSRKMQMCFFVHEGKVMVEIGAQGMQGEVNAFAISKGGVWVVPRGNNYAITNESRTKTAKIFFAQGCEADASMSTTAA</sequence>
<feature type="region of interest" description="Disordered" evidence="5">
    <location>
        <begin position="55"/>
        <end position="463"/>
    </location>
</feature>
<dbReference type="InterPro" id="IPR014710">
    <property type="entry name" value="RmlC-like_jellyroll"/>
</dbReference>
<keyword evidence="4" id="KW-0539">Nucleus</keyword>
<feature type="domain" description="Mif2/CENP-C cupin" evidence="6">
    <location>
        <begin position="604"/>
        <end position="696"/>
    </location>
</feature>
<comment type="similarity">
    <text evidence="2">Belongs to the CENP-C/MIF2 family.</text>
</comment>
<comment type="subcellular location">
    <subcellularLocation>
        <location evidence="1">Nucleus</location>
    </subcellularLocation>
</comment>
<organism evidence="8 9">
    <name type="scientific">Recurvomyces mirabilis</name>
    <dbReference type="NCBI Taxonomy" id="574656"/>
    <lineage>
        <taxon>Eukaryota</taxon>
        <taxon>Fungi</taxon>
        <taxon>Dikarya</taxon>
        <taxon>Ascomycota</taxon>
        <taxon>Pezizomycotina</taxon>
        <taxon>Dothideomycetes</taxon>
        <taxon>Dothideomycetidae</taxon>
        <taxon>Mycosphaerellales</taxon>
        <taxon>Teratosphaeriaceae</taxon>
        <taxon>Recurvomyces</taxon>
    </lineage>
</organism>
<feature type="compositionally biased region" description="Polar residues" evidence="5">
    <location>
        <begin position="161"/>
        <end position="179"/>
    </location>
</feature>
<feature type="compositionally biased region" description="Basic and acidic residues" evidence="5">
    <location>
        <begin position="1"/>
        <end position="11"/>
    </location>
</feature>
<dbReference type="GeneID" id="89962987"/>
<feature type="compositionally biased region" description="Acidic residues" evidence="5">
    <location>
        <begin position="522"/>
        <end position="531"/>
    </location>
</feature>
<protein>
    <submittedName>
        <fullName evidence="8">Mitotic fidelity of chromosome transmission-related protein</fullName>
    </submittedName>
</protein>
<evidence type="ECO:0000259" key="6">
    <source>
        <dbReference type="Pfam" id="PF11699"/>
    </source>
</evidence>
<feature type="compositionally biased region" description="Acidic residues" evidence="5">
    <location>
        <begin position="261"/>
        <end position="274"/>
    </location>
</feature>
<dbReference type="PANTHER" id="PTHR16684">
    <property type="entry name" value="CENTROMERE PROTEIN C"/>
    <property type="match status" value="1"/>
</dbReference>
<evidence type="ECO:0000256" key="4">
    <source>
        <dbReference type="ARBA" id="ARBA00023242"/>
    </source>
</evidence>
<feature type="region of interest" description="Disordered" evidence="5">
    <location>
        <begin position="503"/>
        <end position="531"/>
    </location>
</feature>
<dbReference type="InterPro" id="IPR025974">
    <property type="entry name" value="Mif2/CENP-C_cupin"/>
</dbReference>
<dbReference type="Pfam" id="PF15624">
    <property type="entry name" value="Mif2_N"/>
    <property type="match status" value="1"/>
</dbReference>
<evidence type="ECO:0000256" key="2">
    <source>
        <dbReference type="ARBA" id="ARBA00010291"/>
    </source>
</evidence>
<reference evidence="8" key="1">
    <citation type="submission" date="2023-07" db="EMBL/GenBank/DDBJ databases">
        <title>Black Yeasts Isolated from many extreme environments.</title>
        <authorList>
            <person name="Coleine C."/>
            <person name="Stajich J.E."/>
            <person name="Selbmann L."/>
        </authorList>
    </citation>
    <scope>NUCLEOTIDE SEQUENCE</scope>
    <source>
        <strain evidence="8">CCFEE 5485</strain>
    </source>
</reference>
<dbReference type="Pfam" id="PF11699">
    <property type="entry name" value="CENP-C_C"/>
    <property type="match status" value="1"/>
</dbReference>
<dbReference type="InterPro" id="IPR028386">
    <property type="entry name" value="CENP-C/Mif2/cnp3"/>
</dbReference>
<dbReference type="GO" id="GO:0051315">
    <property type="term" value="P:attachment of mitotic spindle microtubules to kinetochore"/>
    <property type="evidence" value="ECO:0007669"/>
    <property type="project" value="TreeGrafter"/>
</dbReference>
<evidence type="ECO:0000256" key="5">
    <source>
        <dbReference type="SAM" id="MobiDB-lite"/>
    </source>
</evidence>
<dbReference type="EMBL" id="JAUTXT010000029">
    <property type="protein sequence ID" value="KAK3672916.1"/>
    <property type="molecule type" value="Genomic_DNA"/>
</dbReference>
<keyword evidence="9" id="KW-1185">Reference proteome</keyword>
<dbReference type="AlphaFoldDB" id="A0AAE1BYP0"/>
<feature type="compositionally biased region" description="Basic residues" evidence="5">
    <location>
        <begin position="503"/>
        <end position="517"/>
    </location>
</feature>
<feature type="compositionally biased region" description="Polar residues" evidence="5">
    <location>
        <begin position="13"/>
        <end position="23"/>
    </location>
</feature>
<feature type="compositionally biased region" description="Basic residues" evidence="5">
    <location>
        <begin position="197"/>
        <end position="206"/>
    </location>
</feature>
<dbReference type="PANTHER" id="PTHR16684:SF11">
    <property type="entry name" value="CENTROMERE PROTEIN C"/>
    <property type="match status" value="1"/>
</dbReference>
<keyword evidence="3" id="KW-0238">DNA-binding</keyword>
<evidence type="ECO:0000313" key="9">
    <source>
        <dbReference type="Proteomes" id="UP001274830"/>
    </source>
</evidence>
<dbReference type="GO" id="GO:0019237">
    <property type="term" value="F:centromeric DNA binding"/>
    <property type="evidence" value="ECO:0007669"/>
    <property type="project" value="InterPro"/>
</dbReference>
<dbReference type="GO" id="GO:0000776">
    <property type="term" value="C:kinetochore"/>
    <property type="evidence" value="ECO:0007669"/>
    <property type="project" value="InterPro"/>
</dbReference>
<dbReference type="GO" id="GO:0051382">
    <property type="term" value="P:kinetochore assembly"/>
    <property type="evidence" value="ECO:0007669"/>
    <property type="project" value="InterPro"/>
</dbReference>
<dbReference type="GO" id="GO:0051455">
    <property type="term" value="P:spindle attachment to meiosis I kinetochore"/>
    <property type="evidence" value="ECO:0007669"/>
    <property type="project" value="TreeGrafter"/>
</dbReference>
<dbReference type="Proteomes" id="UP001274830">
    <property type="component" value="Unassembled WGS sequence"/>
</dbReference>
<gene>
    <name evidence="8" type="primary">MIF2</name>
    <name evidence="8" type="ORF">LTR78_007269</name>
</gene>
<dbReference type="RefSeq" id="XP_064693901.1">
    <property type="nucleotide sequence ID" value="XM_064838447.1"/>
</dbReference>
<accession>A0AAE1BYP0</accession>
<feature type="compositionally biased region" description="Polar residues" evidence="5">
    <location>
        <begin position="280"/>
        <end position="295"/>
    </location>
</feature>